<dbReference type="Pfam" id="PF13237">
    <property type="entry name" value="Fer4_10"/>
    <property type="match status" value="1"/>
</dbReference>
<organism evidence="9 10">
    <name type="scientific">Hungatella effluvii</name>
    <dbReference type="NCBI Taxonomy" id="1096246"/>
    <lineage>
        <taxon>Bacteria</taxon>
        <taxon>Bacillati</taxon>
        <taxon>Bacillota</taxon>
        <taxon>Clostridia</taxon>
        <taxon>Lachnospirales</taxon>
        <taxon>Lachnospiraceae</taxon>
        <taxon>Hungatella</taxon>
    </lineage>
</organism>
<dbReference type="SUPFAM" id="SSF52218">
    <property type="entry name" value="Flavoproteins"/>
    <property type="match status" value="1"/>
</dbReference>
<comment type="function">
    <text evidence="2">Ferredoxins are iron-sulfur proteins that transfer electrons in a wide variety of metabolic reactions.</text>
</comment>
<dbReference type="PANTHER" id="PTHR24960:SF79">
    <property type="entry name" value="PHOTOSYSTEM I IRON-SULFUR CENTER"/>
    <property type="match status" value="1"/>
</dbReference>
<name>A0A2V3YFW7_9FIRM</name>
<accession>A0A2V3YFW7</accession>
<dbReference type="InterPro" id="IPR047964">
    <property type="entry name" value="EFR1-like"/>
</dbReference>
<comment type="cofactor">
    <cofactor evidence="1">
        <name>[4Fe-4S] cluster</name>
        <dbReference type="ChEBI" id="CHEBI:49883"/>
    </cofactor>
</comment>
<keyword evidence="7" id="KW-0411">Iron-sulfur</keyword>
<dbReference type="PANTHER" id="PTHR24960">
    <property type="entry name" value="PHOTOSYSTEM I IRON-SULFUR CENTER-RELATED"/>
    <property type="match status" value="1"/>
</dbReference>
<proteinExistence type="predicted"/>
<evidence type="ECO:0000313" key="10">
    <source>
        <dbReference type="Proteomes" id="UP000248057"/>
    </source>
</evidence>
<dbReference type="InterPro" id="IPR050157">
    <property type="entry name" value="PSI_iron-sulfur_center"/>
</dbReference>
<evidence type="ECO:0000313" key="9">
    <source>
        <dbReference type="EMBL" id="PXX51943.1"/>
    </source>
</evidence>
<gene>
    <name evidence="9" type="ORF">DFR60_10826</name>
</gene>
<dbReference type="EMBL" id="QJKD01000008">
    <property type="protein sequence ID" value="PXX51943.1"/>
    <property type="molecule type" value="Genomic_DNA"/>
</dbReference>
<comment type="caution">
    <text evidence="9">The sequence shown here is derived from an EMBL/GenBank/DDBJ whole genome shotgun (WGS) entry which is preliminary data.</text>
</comment>
<evidence type="ECO:0000256" key="1">
    <source>
        <dbReference type="ARBA" id="ARBA00001966"/>
    </source>
</evidence>
<feature type="domain" description="4Fe-4S ferredoxin-type" evidence="8">
    <location>
        <begin position="202"/>
        <end position="230"/>
    </location>
</feature>
<dbReference type="GeneID" id="86062436"/>
<feature type="domain" description="4Fe-4S ferredoxin-type" evidence="8">
    <location>
        <begin position="172"/>
        <end position="201"/>
    </location>
</feature>
<dbReference type="InterPro" id="IPR017896">
    <property type="entry name" value="4Fe4S_Fe-S-bd"/>
</dbReference>
<keyword evidence="4" id="KW-0004">4Fe-4S</keyword>
<dbReference type="AlphaFoldDB" id="A0A2V3YFW7"/>
<dbReference type="RefSeq" id="WP_243005090.1">
    <property type="nucleotide sequence ID" value="NZ_QJKD01000008.1"/>
</dbReference>
<dbReference type="PROSITE" id="PS00198">
    <property type="entry name" value="4FE4S_FER_1"/>
    <property type="match status" value="2"/>
</dbReference>
<dbReference type="Gene3D" id="3.30.70.20">
    <property type="match status" value="1"/>
</dbReference>
<evidence type="ECO:0000256" key="7">
    <source>
        <dbReference type="ARBA" id="ARBA00023014"/>
    </source>
</evidence>
<evidence type="ECO:0000256" key="5">
    <source>
        <dbReference type="ARBA" id="ARBA00022723"/>
    </source>
</evidence>
<keyword evidence="10" id="KW-1185">Reference proteome</keyword>
<evidence type="ECO:0000256" key="2">
    <source>
        <dbReference type="ARBA" id="ARBA00003532"/>
    </source>
</evidence>
<evidence type="ECO:0000256" key="4">
    <source>
        <dbReference type="ARBA" id="ARBA00022485"/>
    </source>
</evidence>
<dbReference type="InterPro" id="IPR017900">
    <property type="entry name" value="4Fe4S_Fe_S_CS"/>
</dbReference>
<dbReference type="GO" id="GO:0046872">
    <property type="term" value="F:metal ion binding"/>
    <property type="evidence" value="ECO:0007669"/>
    <property type="project" value="UniProtKB-KW"/>
</dbReference>
<evidence type="ECO:0000256" key="6">
    <source>
        <dbReference type="ARBA" id="ARBA00023004"/>
    </source>
</evidence>
<dbReference type="SUPFAM" id="SSF54862">
    <property type="entry name" value="4Fe-4S ferredoxins"/>
    <property type="match status" value="1"/>
</dbReference>
<evidence type="ECO:0000256" key="3">
    <source>
        <dbReference type="ARBA" id="ARBA00013529"/>
    </source>
</evidence>
<dbReference type="GO" id="GO:0051539">
    <property type="term" value="F:4 iron, 4 sulfur cluster binding"/>
    <property type="evidence" value="ECO:0007669"/>
    <property type="project" value="UniProtKB-KW"/>
</dbReference>
<sequence>MMLFYFTATGNSLYVARQIDKMPISIPQIIDNQEPVFEDEAIGIVCPIFGHEVPPMVEDFMRKSTFKTDYLYILLTYGNRHGGAAELAEQTAARYGLKPAYINTIRMVDNYLPAFDMDEQKKIDKKEDEQIAAALSDINSRIHFIQPAMPEDRQAHQMYLERTAKLPPDTFKNLYRITDRCAGCGLCVSVCPAGCFRIENGKAVQDPEHCQTCMACIHHCPHKAIQLNIPEMNPNARYRNEHIALSDIIAANNREQ</sequence>
<dbReference type="PROSITE" id="PS51379">
    <property type="entry name" value="4FE4S_FER_2"/>
    <property type="match status" value="2"/>
</dbReference>
<protein>
    <recommendedName>
        <fullName evidence="3">Ferredoxin</fullName>
    </recommendedName>
</protein>
<dbReference type="Proteomes" id="UP000248057">
    <property type="component" value="Unassembled WGS sequence"/>
</dbReference>
<keyword evidence="5" id="KW-0479">Metal-binding</keyword>
<dbReference type="InterPro" id="IPR029039">
    <property type="entry name" value="Flavoprotein-like_sf"/>
</dbReference>
<keyword evidence="6" id="KW-0408">Iron</keyword>
<evidence type="ECO:0000259" key="8">
    <source>
        <dbReference type="PROSITE" id="PS51379"/>
    </source>
</evidence>
<dbReference type="NCBIfam" id="NF038196">
    <property type="entry name" value="ferrodoxin_EFR1"/>
    <property type="match status" value="1"/>
</dbReference>
<reference evidence="9 10" key="1">
    <citation type="submission" date="2018-05" db="EMBL/GenBank/DDBJ databases">
        <title>Genomic Encyclopedia of Type Strains, Phase IV (KMG-IV): sequencing the most valuable type-strain genomes for metagenomic binning, comparative biology and taxonomic classification.</title>
        <authorList>
            <person name="Goeker M."/>
        </authorList>
    </citation>
    <scope>NUCLEOTIDE SEQUENCE [LARGE SCALE GENOMIC DNA]</scope>
    <source>
        <strain evidence="9 10">DSM 24995</strain>
    </source>
</reference>